<evidence type="ECO:0000256" key="1">
    <source>
        <dbReference type="ARBA" id="ARBA00022679"/>
    </source>
</evidence>
<dbReference type="Proteomes" id="UP000095085">
    <property type="component" value="Unassembled WGS sequence"/>
</dbReference>
<dbReference type="EMBL" id="KV454539">
    <property type="protein sequence ID" value="ODV69141.1"/>
    <property type="molecule type" value="Genomic_DNA"/>
</dbReference>
<dbReference type="RefSeq" id="XP_020078208.1">
    <property type="nucleotide sequence ID" value="XM_020223238.1"/>
</dbReference>
<dbReference type="InterPro" id="IPR045540">
    <property type="entry name" value="YegS/DAGK_C"/>
</dbReference>
<dbReference type="PROSITE" id="PS50146">
    <property type="entry name" value="DAGK"/>
    <property type="match status" value="1"/>
</dbReference>
<protein>
    <recommendedName>
        <fullName evidence="5">DAGKc domain-containing protein</fullName>
    </recommendedName>
</protein>
<feature type="domain" description="DAGKc" evidence="5">
    <location>
        <begin position="120"/>
        <end position="260"/>
    </location>
</feature>
<evidence type="ECO:0000256" key="3">
    <source>
        <dbReference type="ARBA" id="ARBA00022777"/>
    </source>
</evidence>
<dbReference type="PANTHER" id="PTHR12358">
    <property type="entry name" value="SPHINGOSINE KINASE"/>
    <property type="match status" value="1"/>
</dbReference>
<dbReference type="Gene3D" id="2.60.200.40">
    <property type="match status" value="1"/>
</dbReference>
<dbReference type="GO" id="GO:0005737">
    <property type="term" value="C:cytoplasm"/>
    <property type="evidence" value="ECO:0007669"/>
    <property type="project" value="TreeGrafter"/>
</dbReference>
<dbReference type="PANTHER" id="PTHR12358:SF31">
    <property type="entry name" value="ACYLGLYCEROL KINASE, MITOCHONDRIAL"/>
    <property type="match status" value="1"/>
</dbReference>
<evidence type="ECO:0000256" key="4">
    <source>
        <dbReference type="ARBA" id="ARBA00022840"/>
    </source>
</evidence>
<keyword evidence="4" id="KW-0067">ATP-binding</keyword>
<dbReference type="GO" id="GO:0016020">
    <property type="term" value="C:membrane"/>
    <property type="evidence" value="ECO:0007669"/>
    <property type="project" value="TreeGrafter"/>
</dbReference>
<evidence type="ECO:0000313" key="7">
    <source>
        <dbReference type="Proteomes" id="UP000095085"/>
    </source>
</evidence>
<dbReference type="InterPro" id="IPR016064">
    <property type="entry name" value="NAD/diacylglycerol_kinase_sf"/>
</dbReference>
<evidence type="ECO:0000313" key="6">
    <source>
        <dbReference type="EMBL" id="ODV69141.1"/>
    </source>
</evidence>
<keyword evidence="1" id="KW-0808">Transferase</keyword>
<dbReference type="STRING" id="984485.A0A1E4RPL1"/>
<keyword evidence="3" id="KW-0418">Kinase</keyword>
<proteinExistence type="predicted"/>
<accession>A0A1E4RPL1</accession>
<dbReference type="GeneID" id="30997787"/>
<dbReference type="GO" id="GO:0001727">
    <property type="term" value="F:lipid kinase activity"/>
    <property type="evidence" value="ECO:0007669"/>
    <property type="project" value="TreeGrafter"/>
</dbReference>
<organism evidence="6 7">
    <name type="scientific">Hyphopichia burtonii NRRL Y-1933</name>
    <dbReference type="NCBI Taxonomy" id="984485"/>
    <lineage>
        <taxon>Eukaryota</taxon>
        <taxon>Fungi</taxon>
        <taxon>Dikarya</taxon>
        <taxon>Ascomycota</taxon>
        <taxon>Saccharomycotina</taxon>
        <taxon>Pichiomycetes</taxon>
        <taxon>Debaryomycetaceae</taxon>
        <taxon>Hyphopichia</taxon>
    </lineage>
</organism>
<dbReference type="AlphaFoldDB" id="A0A1E4RPL1"/>
<evidence type="ECO:0000259" key="5">
    <source>
        <dbReference type="PROSITE" id="PS50146"/>
    </source>
</evidence>
<dbReference type="SMART" id="SM00046">
    <property type="entry name" value="DAGKc"/>
    <property type="match status" value="1"/>
</dbReference>
<reference evidence="7" key="1">
    <citation type="submission" date="2016-05" db="EMBL/GenBank/DDBJ databases">
        <title>Comparative genomics of biotechnologically important yeasts.</title>
        <authorList>
            <consortium name="DOE Joint Genome Institute"/>
            <person name="Riley R."/>
            <person name="Haridas S."/>
            <person name="Wolfe K.H."/>
            <person name="Lopes M.R."/>
            <person name="Hittinger C.T."/>
            <person name="Goker M."/>
            <person name="Salamov A."/>
            <person name="Wisecaver J."/>
            <person name="Long T.M."/>
            <person name="Aerts A.L."/>
            <person name="Barry K."/>
            <person name="Choi C."/>
            <person name="Clum A."/>
            <person name="Coughlan A.Y."/>
            <person name="Deshpande S."/>
            <person name="Douglass A.P."/>
            <person name="Hanson S.J."/>
            <person name="Klenk H.-P."/>
            <person name="Labutti K."/>
            <person name="Lapidus A."/>
            <person name="Lindquist E."/>
            <person name="Lipzen A."/>
            <person name="Meier-Kolthoff J.P."/>
            <person name="Ohm R.A."/>
            <person name="Otillar R.P."/>
            <person name="Pangilinan J."/>
            <person name="Peng Y."/>
            <person name="Rokas A."/>
            <person name="Rosa C.A."/>
            <person name="Scheuner C."/>
            <person name="Sibirny A.A."/>
            <person name="Slot J.C."/>
            <person name="Stielow J.B."/>
            <person name="Sun H."/>
            <person name="Kurtzman C.P."/>
            <person name="Blackwell M."/>
            <person name="Grigoriev I.V."/>
            <person name="Jeffries T.W."/>
        </authorList>
    </citation>
    <scope>NUCLEOTIDE SEQUENCE [LARGE SCALE GENOMIC DNA]</scope>
    <source>
        <strain evidence="7">NRRL Y-1933</strain>
    </source>
</reference>
<dbReference type="SUPFAM" id="SSF111331">
    <property type="entry name" value="NAD kinase/diacylglycerol kinase-like"/>
    <property type="match status" value="1"/>
</dbReference>
<dbReference type="Pfam" id="PF00781">
    <property type="entry name" value="DAGK_cat"/>
    <property type="match status" value="1"/>
</dbReference>
<dbReference type="OrthoDB" id="3853857at2759"/>
<dbReference type="InterPro" id="IPR050187">
    <property type="entry name" value="Lipid_Phosphate_FormReg"/>
</dbReference>
<dbReference type="Gene3D" id="3.40.50.10330">
    <property type="entry name" value="Probable inorganic polyphosphate/atp-NAD kinase, domain 1"/>
    <property type="match status" value="1"/>
</dbReference>
<keyword evidence="2" id="KW-0547">Nucleotide-binding</keyword>
<dbReference type="GO" id="GO:0046512">
    <property type="term" value="P:sphingosine biosynthetic process"/>
    <property type="evidence" value="ECO:0007669"/>
    <property type="project" value="TreeGrafter"/>
</dbReference>
<name>A0A1E4RPL1_9ASCO</name>
<dbReference type="Pfam" id="PF19279">
    <property type="entry name" value="YegS_C"/>
    <property type="match status" value="1"/>
</dbReference>
<sequence length="499" mass="56488">MLVKGTLDDLGIKISDQNLVALHANDDEKESGFSPCFYFGEEEEDWTKKSHIPYQNIIWCEPVTNDSHLKVVQVTYLYSHRRDEKVKPLKLQVEIDSPMGLETTGELTNEILSKAYTNKLIKPSLLILINPFGGQGHALRIYHQEIEPILKASNAKVTLFETQYSGHAIDIARELLIEDYDVIVCCSGDGIPYEVINGFYQRKDYGIDAFNKVAITQLPCGSGNALSLSTHGTTNASLATFKMLKAERAKLDLMAVTQGIGSEEKTILSFLSQCYGIIADSDIGTEHLRWMGSVRFEIGVIQRIMQGSKYPCDLYIDYQTRTKDEISKHFQKFTKVNNKDTEPTNIENFKLKYPKLDQPPPSNWIKLEESKSDQLNIVYVGKMPYISSDTQFFPAALPNDGNMDLIMTDSNTSLLDTTKFLLNIDKGSHVLHEKVDHFKIRGYRLVPRLKRTRNHYISIDGENFPIEPFQVEVLPGIMTGLLQNGMFVDTCFTDLDDSI</sequence>
<dbReference type="InterPro" id="IPR017438">
    <property type="entry name" value="ATP-NAD_kinase_N"/>
</dbReference>
<gene>
    <name evidence="6" type="ORF">HYPBUDRAFT_239123</name>
</gene>
<dbReference type="InterPro" id="IPR001206">
    <property type="entry name" value="Diacylglycerol_kinase_cat_dom"/>
</dbReference>
<keyword evidence="7" id="KW-1185">Reference proteome</keyword>
<evidence type="ECO:0000256" key="2">
    <source>
        <dbReference type="ARBA" id="ARBA00022741"/>
    </source>
</evidence>
<dbReference type="GO" id="GO:0005524">
    <property type="term" value="F:ATP binding"/>
    <property type="evidence" value="ECO:0007669"/>
    <property type="project" value="UniProtKB-KW"/>
</dbReference>